<protein>
    <recommendedName>
        <fullName evidence="4">Fungal N-terminal domain-containing protein</fullName>
    </recommendedName>
</protein>
<dbReference type="EMBL" id="MU251533">
    <property type="protein sequence ID" value="KAG9232716.1"/>
    <property type="molecule type" value="Genomic_DNA"/>
</dbReference>
<organism evidence="2 3">
    <name type="scientific">Amylocarpus encephaloides</name>
    <dbReference type="NCBI Taxonomy" id="45428"/>
    <lineage>
        <taxon>Eukaryota</taxon>
        <taxon>Fungi</taxon>
        <taxon>Dikarya</taxon>
        <taxon>Ascomycota</taxon>
        <taxon>Pezizomycotina</taxon>
        <taxon>Leotiomycetes</taxon>
        <taxon>Helotiales</taxon>
        <taxon>Helotiales incertae sedis</taxon>
        <taxon>Amylocarpus</taxon>
    </lineage>
</organism>
<keyword evidence="3" id="KW-1185">Reference proteome</keyword>
<feature type="non-terminal residue" evidence="2">
    <location>
        <position position="126"/>
    </location>
</feature>
<evidence type="ECO:0000313" key="3">
    <source>
        <dbReference type="Proteomes" id="UP000824998"/>
    </source>
</evidence>
<feature type="signal peptide" evidence="1">
    <location>
        <begin position="1"/>
        <end position="23"/>
    </location>
</feature>
<proteinExistence type="predicted"/>
<reference evidence="2" key="1">
    <citation type="journal article" date="2021" name="IMA Fungus">
        <title>Genomic characterization of three marine fungi, including Emericellopsis atlantica sp. nov. with signatures of a generalist lifestyle and marine biomass degradation.</title>
        <authorList>
            <person name="Hagestad O.C."/>
            <person name="Hou L."/>
            <person name="Andersen J.H."/>
            <person name="Hansen E.H."/>
            <person name="Altermark B."/>
            <person name="Li C."/>
            <person name="Kuhnert E."/>
            <person name="Cox R.J."/>
            <person name="Crous P.W."/>
            <person name="Spatafora J.W."/>
            <person name="Lail K."/>
            <person name="Amirebrahimi M."/>
            <person name="Lipzen A."/>
            <person name="Pangilinan J."/>
            <person name="Andreopoulos W."/>
            <person name="Hayes R.D."/>
            <person name="Ng V."/>
            <person name="Grigoriev I.V."/>
            <person name="Jackson S.A."/>
            <person name="Sutton T.D.S."/>
            <person name="Dobson A.D.W."/>
            <person name="Rama T."/>
        </authorList>
    </citation>
    <scope>NUCLEOTIDE SEQUENCE</scope>
    <source>
        <strain evidence="2">TRa018bII</strain>
    </source>
</reference>
<gene>
    <name evidence="2" type="ORF">BJ875DRAFT_380085</name>
</gene>
<evidence type="ECO:0000313" key="2">
    <source>
        <dbReference type="EMBL" id="KAG9232716.1"/>
    </source>
</evidence>
<dbReference type="AlphaFoldDB" id="A0A9P7YFI8"/>
<comment type="caution">
    <text evidence="2">The sequence shown here is derived from an EMBL/GenBank/DDBJ whole genome shotgun (WGS) entry which is preliminary data.</text>
</comment>
<sequence length="126" mass="13648">MDGISVAASGFVVASLALQLLECLKNLSDFWGSIGDAPEYIRDIAREINNLSAVVESMSSSALLQASNSTLDLVLQPGKLELRATSRAKQKWAAVKTVFKTNKIKQAQQAIERAEATLLLAHQIHL</sequence>
<name>A0A9P7YFI8_9HELO</name>
<dbReference type="Proteomes" id="UP000824998">
    <property type="component" value="Unassembled WGS sequence"/>
</dbReference>
<dbReference type="OrthoDB" id="3200163at2759"/>
<feature type="chain" id="PRO_5040290225" description="Fungal N-terminal domain-containing protein" evidence="1">
    <location>
        <begin position="24"/>
        <end position="126"/>
    </location>
</feature>
<evidence type="ECO:0008006" key="4">
    <source>
        <dbReference type="Google" id="ProtNLM"/>
    </source>
</evidence>
<accession>A0A9P7YFI8</accession>
<evidence type="ECO:0000256" key="1">
    <source>
        <dbReference type="SAM" id="SignalP"/>
    </source>
</evidence>
<keyword evidence="1" id="KW-0732">Signal</keyword>